<organism evidence="7 8">
    <name type="scientific">Tribonema minus</name>
    <dbReference type="NCBI Taxonomy" id="303371"/>
    <lineage>
        <taxon>Eukaryota</taxon>
        <taxon>Sar</taxon>
        <taxon>Stramenopiles</taxon>
        <taxon>Ochrophyta</taxon>
        <taxon>PX clade</taxon>
        <taxon>Xanthophyceae</taxon>
        <taxon>Tribonematales</taxon>
        <taxon>Tribonemataceae</taxon>
        <taxon>Tribonema</taxon>
    </lineage>
</organism>
<evidence type="ECO:0000256" key="1">
    <source>
        <dbReference type="ARBA" id="ARBA00022723"/>
    </source>
</evidence>
<evidence type="ECO:0000259" key="6">
    <source>
        <dbReference type="PROSITE" id="PS50178"/>
    </source>
</evidence>
<proteinExistence type="predicted"/>
<dbReference type="SMART" id="SM00064">
    <property type="entry name" value="FYVE"/>
    <property type="match status" value="1"/>
</dbReference>
<feature type="region of interest" description="Disordered" evidence="5">
    <location>
        <begin position="226"/>
        <end position="251"/>
    </location>
</feature>
<dbReference type="InterPro" id="IPR036770">
    <property type="entry name" value="Ankyrin_rpt-contain_sf"/>
</dbReference>
<gene>
    <name evidence="7" type="ORF">JKP88DRAFT_325011</name>
</gene>
<dbReference type="InterPro" id="IPR011011">
    <property type="entry name" value="Znf_FYVE_PHD"/>
</dbReference>
<dbReference type="SUPFAM" id="SSF57903">
    <property type="entry name" value="FYVE/PHD zinc finger"/>
    <property type="match status" value="1"/>
</dbReference>
<dbReference type="Pfam" id="PF01363">
    <property type="entry name" value="FYVE"/>
    <property type="match status" value="1"/>
</dbReference>
<reference evidence="7" key="1">
    <citation type="submission" date="2021-02" db="EMBL/GenBank/DDBJ databases">
        <title>First Annotated Genome of the Yellow-green Alga Tribonema minus.</title>
        <authorList>
            <person name="Mahan K.M."/>
        </authorList>
    </citation>
    <scope>NUCLEOTIDE SEQUENCE</scope>
    <source>
        <strain evidence="7">UTEX B ZZ1240</strain>
    </source>
</reference>
<dbReference type="InterPro" id="IPR013083">
    <property type="entry name" value="Znf_RING/FYVE/PHD"/>
</dbReference>
<feature type="domain" description="FYVE-type" evidence="6">
    <location>
        <begin position="31"/>
        <end position="99"/>
    </location>
</feature>
<dbReference type="EMBL" id="JAFCMP010000412">
    <property type="protein sequence ID" value="KAG5180189.1"/>
    <property type="molecule type" value="Genomic_DNA"/>
</dbReference>
<dbReference type="SUPFAM" id="SSF48403">
    <property type="entry name" value="Ankyrin repeat"/>
    <property type="match status" value="1"/>
</dbReference>
<dbReference type="Pfam" id="PF00023">
    <property type="entry name" value="Ank"/>
    <property type="match status" value="1"/>
</dbReference>
<evidence type="ECO:0000256" key="2">
    <source>
        <dbReference type="ARBA" id="ARBA00022771"/>
    </source>
</evidence>
<dbReference type="OrthoDB" id="193934at2759"/>
<dbReference type="GO" id="GO:0008270">
    <property type="term" value="F:zinc ion binding"/>
    <property type="evidence" value="ECO:0007669"/>
    <property type="project" value="UniProtKB-KW"/>
</dbReference>
<sequence length="251" mass="27382">DGDASHQEELGVYETPDAAEEACKAFAVPKKQNAALCALCKSYFGMLSRRRHHCRNCGRAVCDACAKTSWPSSMLPFTYSAAKQERKCRICDTCAETNEAFRAALLAGDDAAARAAYRRGCVNLRCPYSIYLNGLPVHCAAEGGSMALLAWLLEEKHCPLFKDLSRTIALGNGRKESVMAVAAQNGHTHIMRYLLHKHSVKVNEITDHKALWRALDKALRESSAQELGTSAASQAQQADAAYESYGEHAGT</sequence>
<dbReference type="PROSITE" id="PS50178">
    <property type="entry name" value="ZF_FYVE"/>
    <property type="match status" value="1"/>
</dbReference>
<dbReference type="InterPro" id="IPR002110">
    <property type="entry name" value="Ankyrin_rpt"/>
</dbReference>
<protein>
    <recommendedName>
        <fullName evidence="6">FYVE-type domain-containing protein</fullName>
    </recommendedName>
</protein>
<accession>A0A836CC14</accession>
<dbReference type="InterPro" id="IPR017455">
    <property type="entry name" value="Znf_FYVE-rel"/>
</dbReference>
<comment type="caution">
    <text evidence="7">The sequence shown here is derived from an EMBL/GenBank/DDBJ whole genome shotgun (WGS) entry which is preliminary data.</text>
</comment>
<dbReference type="Gene3D" id="3.30.40.10">
    <property type="entry name" value="Zinc/RING finger domain, C3HC4 (zinc finger)"/>
    <property type="match status" value="1"/>
</dbReference>
<keyword evidence="8" id="KW-1185">Reference proteome</keyword>
<feature type="non-terminal residue" evidence="7">
    <location>
        <position position="1"/>
    </location>
</feature>
<dbReference type="Proteomes" id="UP000664859">
    <property type="component" value="Unassembled WGS sequence"/>
</dbReference>
<dbReference type="AlphaFoldDB" id="A0A836CC14"/>
<evidence type="ECO:0000313" key="7">
    <source>
        <dbReference type="EMBL" id="KAG5180189.1"/>
    </source>
</evidence>
<feature type="compositionally biased region" description="Low complexity" evidence="5">
    <location>
        <begin position="230"/>
        <end position="241"/>
    </location>
</feature>
<evidence type="ECO:0000313" key="8">
    <source>
        <dbReference type="Proteomes" id="UP000664859"/>
    </source>
</evidence>
<dbReference type="CDD" id="cd00065">
    <property type="entry name" value="FYVE_like_SF"/>
    <property type="match status" value="1"/>
</dbReference>
<evidence type="ECO:0000256" key="4">
    <source>
        <dbReference type="PROSITE-ProRule" id="PRU00091"/>
    </source>
</evidence>
<dbReference type="InterPro" id="IPR000306">
    <property type="entry name" value="Znf_FYVE"/>
</dbReference>
<dbReference type="Gene3D" id="1.25.40.20">
    <property type="entry name" value="Ankyrin repeat-containing domain"/>
    <property type="match status" value="1"/>
</dbReference>
<name>A0A836CC14_9STRA</name>
<keyword evidence="1" id="KW-0479">Metal-binding</keyword>
<keyword evidence="2 4" id="KW-0863">Zinc-finger</keyword>
<evidence type="ECO:0000256" key="5">
    <source>
        <dbReference type="SAM" id="MobiDB-lite"/>
    </source>
</evidence>
<keyword evidence="3" id="KW-0862">Zinc</keyword>
<evidence type="ECO:0000256" key="3">
    <source>
        <dbReference type="ARBA" id="ARBA00022833"/>
    </source>
</evidence>